<protein>
    <submittedName>
        <fullName evidence="2">Uncharacterized protein</fullName>
    </submittedName>
</protein>
<evidence type="ECO:0000313" key="6">
    <source>
        <dbReference type="EMBL" id="BCB78733.1"/>
    </source>
</evidence>
<dbReference type="EMBL" id="AP022870">
    <property type="protein sequence ID" value="BCB74737.1"/>
    <property type="molecule type" value="Genomic_DNA"/>
</dbReference>
<dbReference type="KEGG" id="pfla:Pflav_011470"/>
<evidence type="ECO:0000313" key="3">
    <source>
        <dbReference type="EMBL" id="BCB74581.1"/>
    </source>
</evidence>
<reference evidence="2 8" key="1">
    <citation type="submission" date="2020-03" db="EMBL/GenBank/DDBJ databases">
        <title>Whole genome shotgun sequence of Phytohabitans flavus NBRC 107702.</title>
        <authorList>
            <person name="Komaki H."/>
            <person name="Tamura T."/>
        </authorList>
    </citation>
    <scope>NUCLEOTIDE SEQUENCE [LARGE SCALE GENOMIC DNA]</scope>
    <source>
        <strain evidence="2 8">NBRC 107702</strain>
    </source>
</reference>
<dbReference type="EMBL" id="AP022870">
    <property type="protein sequence ID" value="BCB78733.1"/>
    <property type="molecule type" value="Genomic_DNA"/>
</dbReference>
<dbReference type="KEGG" id="pfla:Pflav_014360"/>
<reference evidence="2 8" key="2">
    <citation type="submission" date="2020-03" db="EMBL/GenBank/DDBJ databases">
        <authorList>
            <person name="Ichikawa N."/>
            <person name="Kimura A."/>
            <person name="Kitahashi Y."/>
            <person name="Uohara A."/>
        </authorList>
    </citation>
    <scope>NUCLEOTIDE SEQUENCE [LARGE SCALE GENOMIC DNA]</scope>
    <source>
        <strain evidence="2 8">NBRC 107702</strain>
    </source>
</reference>
<evidence type="ECO:0000313" key="8">
    <source>
        <dbReference type="Proteomes" id="UP000502508"/>
    </source>
</evidence>
<evidence type="ECO:0000313" key="4">
    <source>
        <dbReference type="EMBL" id="BCB74737.1"/>
    </source>
</evidence>
<keyword evidence="8" id="KW-1185">Reference proteome</keyword>
<evidence type="ECO:0000313" key="7">
    <source>
        <dbReference type="EMBL" id="BCB81335.1"/>
    </source>
</evidence>
<dbReference type="Proteomes" id="UP000502508">
    <property type="component" value="Chromosome"/>
</dbReference>
<dbReference type="KEGG" id="pfla:Pflav_077450"/>
<organism evidence="2 8">
    <name type="scientific">Phytohabitans flavus</name>
    <dbReference type="NCBI Taxonomy" id="1076124"/>
    <lineage>
        <taxon>Bacteria</taxon>
        <taxon>Bacillati</taxon>
        <taxon>Actinomycetota</taxon>
        <taxon>Actinomycetes</taxon>
        <taxon>Micromonosporales</taxon>
        <taxon>Micromonosporaceae</taxon>
    </lineage>
</organism>
<accession>A0A6F8XIQ5</accession>
<dbReference type="EMBL" id="AP022870">
    <property type="protein sequence ID" value="BCB74581.1"/>
    <property type="molecule type" value="Genomic_DNA"/>
</dbReference>
<dbReference type="AlphaFoldDB" id="A0A6F8XIQ5"/>
<dbReference type="EMBL" id="AP022870">
    <property type="protein sequence ID" value="BCB81335.1"/>
    <property type="molecule type" value="Genomic_DNA"/>
</dbReference>
<feature type="region of interest" description="Disordered" evidence="1">
    <location>
        <begin position="1"/>
        <end position="23"/>
    </location>
</feature>
<dbReference type="KEGG" id="pfla:Pflav_009910"/>
<evidence type="ECO:0000313" key="5">
    <source>
        <dbReference type="EMBL" id="BCB75026.1"/>
    </source>
</evidence>
<gene>
    <name evidence="2" type="ORF">Pflav_001020</name>
    <name evidence="3" type="ORF">Pflav_009910</name>
    <name evidence="4" type="ORF">Pflav_011470</name>
    <name evidence="5" type="ORF">Pflav_014360</name>
    <name evidence="6" type="ORF">Pflav_051430</name>
    <name evidence="7" type="ORF">Pflav_077450</name>
</gene>
<dbReference type="KEGG" id="pfla:Pflav_001020"/>
<proteinExistence type="predicted"/>
<sequence length="70" mass="7680">MTDQTTTATAPQPAYPLPQPGGADPRFTYGLLHDVAEVLQRNGFPRPAGTDWADLMAALHHFLYQPKETS</sequence>
<evidence type="ECO:0000256" key="1">
    <source>
        <dbReference type="SAM" id="MobiDB-lite"/>
    </source>
</evidence>
<name>A0A6F8XIQ5_9ACTN</name>
<feature type="compositionally biased region" description="Low complexity" evidence="1">
    <location>
        <begin position="1"/>
        <end position="12"/>
    </location>
</feature>
<dbReference type="EMBL" id="AP022870">
    <property type="protein sequence ID" value="BCB75026.1"/>
    <property type="molecule type" value="Genomic_DNA"/>
</dbReference>
<dbReference type="RefSeq" id="WP_173032598.1">
    <property type="nucleotide sequence ID" value="NZ_AP022870.1"/>
</dbReference>
<dbReference type="KEGG" id="pfla:Pflav_051430"/>
<dbReference type="EMBL" id="AP022870">
    <property type="protein sequence ID" value="BCB73692.1"/>
    <property type="molecule type" value="Genomic_DNA"/>
</dbReference>
<evidence type="ECO:0000313" key="2">
    <source>
        <dbReference type="EMBL" id="BCB73692.1"/>
    </source>
</evidence>